<protein>
    <submittedName>
        <fullName evidence="1">Predicted protein</fullName>
    </submittedName>
</protein>
<accession>F0USV0</accession>
<proteinExistence type="predicted"/>
<evidence type="ECO:0000313" key="2">
    <source>
        <dbReference type="Proteomes" id="UP000008142"/>
    </source>
</evidence>
<dbReference type="AlphaFoldDB" id="F0USV0"/>
<dbReference type="Proteomes" id="UP000008142">
    <property type="component" value="Unassembled WGS sequence"/>
</dbReference>
<evidence type="ECO:0000313" key="1">
    <source>
        <dbReference type="EMBL" id="EGC48977.1"/>
    </source>
</evidence>
<dbReference type="EMBL" id="DS990642">
    <property type="protein sequence ID" value="EGC48977.1"/>
    <property type="molecule type" value="Genomic_DNA"/>
</dbReference>
<dbReference type="OMA" id="ESAAWNK"/>
<organism evidence="2">
    <name type="scientific">Ajellomyces capsulatus (strain H88)</name>
    <name type="common">Darling's disease fungus</name>
    <name type="synonym">Histoplasma capsulatum</name>
    <dbReference type="NCBI Taxonomy" id="544711"/>
    <lineage>
        <taxon>Eukaryota</taxon>
        <taxon>Fungi</taxon>
        <taxon>Dikarya</taxon>
        <taxon>Ascomycota</taxon>
        <taxon>Pezizomycotina</taxon>
        <taxon>Eurotiomycetes</taxon>
        <taxon>Eurotiomycetidae</taxon>
        <taxon>Onygenales</taxon>
        <taxon>Ajellomycetaceae</taxon>
        <taxon>Histoplasma</taxon>
    </lineage>
</organism>
<gene>
    <name evidence="1" type="ORF">HCEG_08192</name>
</gene>
<sequence>MFTEHTILIRLQTPIFMVELVVIGEKFGFAGVPLSKSTRRRVGKIGSTNEQLRKGRRGGGTFDDLQQYSWSPLIWGYCNSDNKELHCGGSFPRNGQAQRYITSLFMTPDNGITTTFSKRFHIIAIGGAPSPRTSAIGKRENPSLRSHQITGHPNPVTAIDVLGLGPQALHWLEFESTLPQESAAWNKSKDQATAWLTSCVVARDTPAGLQASTIACGHPHRGQPLILDRPQGHNGSQVAV</sequence>
<reference evidence="2" key="1">
    <citation type="submission" date="2008-07" db="EMBL/GenBank/DDBJ databases">
        <title>Annotation of Ajellomyces capsulatus strain H88.</title>
        <authorList>
            <person name="Champion M."/>
            <person name="Cuomo C."/>
            <person name="Ma L.-J."/>
            <person name="Henn M.R."/>
            <person name="Sil A."/>
            <person name="Goldman B."/>
            <person name="Young S.K."/>
            <person name="Kodira C.D."/>
            <person name="Zeng Q."/>
            <person name="Koehrsen M."/>
            <person name="Alvarado L."/>
            <person name="Berlin A."/>
            <person name="Borenstein D."/>
            <person name="Chen Z."/>
            <person name="Engels R."/>
            <person name="Freedman E."/>
            <person name="Gellesch M."/>
            <person name="Goldberg J."/>
            <person name="Griggs A."/>
            <person name="Gujja S."/>
            <person name="Heiman D."/>
            <person name="Hepburn T."/>
            <person name="Howarth C."/>
            <person name="Jen D."/>
            <person name="Larson L."/>
            <person name="Lewis B."/>
            <person name="Mehta T."/>
            <person name="Park D."/>
            <person name="Pearson M."/>
            <person name="Roberts A."/>
            <person name="Saif S."/>
            <person name="Shea T."/>
            <person name="Shenoy N."/>
            <person name="Sisk P."/>
            <person name="Stolte C."/>
            <person name="Sykes S."/>
            <person name="Walk T."/>
            <person name="White J."/>
            <person name="Yandava C."/>
            <person name="Klein B."/>
            <person name="McEwen J.G."/>
            <person name="Puccia R."/>
            <person name="Goldman G.H."/>
            <person name="Felipe M.S."/>
            <person name="Nino-Vega G."/>
            <person name="San-Blas G."/>
            <person name="Taylor J."/>
            <person name="Mendoza L."/>
            <person name="Galagan J."/>
            <person name="Nusbaum C."/>
            <person name="Birren B."/>
        </authorList>
    </citation>
    <scope>NUCLEOTIDE SEQUENCE [LARGE SCALE GENOMIC DNA]</scope>
    <source>
        <strain evidence="2">H88</strain>
    </source>
</reference>
<dbReference type="HOGENOM" id="CLU_1156093_0_0_1"/>
<name>F0USV0_AJEC8</name>